<accession>A0AAV8A4R1</accession>
<dbReference type="EMBL" id="JANTQA010000015">
    <property type="protein sequence ID" value="KAJ3448001.1"/>
    <property type="molecule type" value="Genomic_DNA"/>
</dbReference>
<proteinExistence type="predicted"/>
<evidence type="ECO:0000313" key="5">
    <source>
        <dbReference type="EMBL" id="KAJ3448001.1"/>
    </source>
</evidence>
<comment type="subcellular location">
    <subcellularLocation>
        <location evidence="1">Nucleus</location>
    </subcellularLocation>
</comment>
<evidence type="ECO:0000313" key="6">
    <source>
        <dbReference type="Proteomes" id="UP001146793"/>
    </source>
</evidence>
<dbReference type="InterPro" id="IPR011990">
    <property type="entry name" value="TPR-like_helical_dom_sf"/>
</dbReference>
<evidence type="ECO:0000256" key="1">
    <source>
        <dbReference type="ARBA" id="ARBA00004123"/>
    </source>
</evidence>
<dbReference type="Proteomes" id="UP001146793">
    <property type="component" value="Unassembled WGS sequence"/>
</dbReference>
<organism evidence="5 6">
    <name type="scientific">Anaeramoeba flamelloides</name>
    <dbReference type="NCBI Taxonomy" id="1746091"/>
    <lineage>
        <taxon>Eukaryota</taxon>
        <taxon>Metamonada</taxon>
        <taxon>Anaeramoebidae</taxon>
        <taxon>Anaeramoeba</taxon>
    </lineage>
</organism>
<protein>
    <submittedName>
        <fullName evidence="5">Tpr-containing protein</fullName>
    </submittedName>
</protein>
<dbReference type="AlphaFoldDB" id="A0AAV8A4R1"/>
<dbReference type="PANTHER" id="PTHR11246:SF20">
    <property type="entry name" value="TPR-CONTAINING PROTEIN DDB_G0280363"/>
    <property type="match status" value="1"/>
</dbReference>
<feature type="domain" description="Suppressor of forked" evidence="4">
    <location>
        <begin position="154"/>
        <end position="343"/>
    </location>
</feature>
<dbReference type="PANTHER" id="PTHR11246">
    <property type="entry name" value="PRE-MRNA SPLICING FACTOR"/>
    <property type="match status" value="1"/>
</dbReference>
<dbReference type="Pfam" id="PF05843">
    <property type="entry name" value="Suf"/>
    <property type="match status" value="1"/>
</dbReference>
<dbReference type="GO" id="GO:0005634">
    <property type="term" value="C:nucleus"/>
    <property type="evidence" value="ECO:0007669"/>
    <property type="project" value="UniProtKB-SubCell"/>
</dbReference>
<keyword evidence="3" id="KW-0539">Nucleus</keyword>
<dbReference type="InterPro" id="IPR003107">
    <property type="entry name" value="HAT"/>
</dbReference>
<gene>
    <name evidence="5" type="ORF">M0812_00474</name>
</gene>
<comment type="caution">
    <text evidence="5">The sequence shown here is derived from an EMBL/GenBank/DDBJ whole genome shotgun (WGS) entry which is preliminary data.</text>
</comment>
<reference evidence="5" key="1">
    <citation type="submission" date="2022-08" db="EMBL/GenBank/DDBJ databases">
        <title>Novel sulphate-reducing endosymbionts in the free-living metamonad Anaeramoeba.</title>
        <authorList>
            <person name="Jerlstrom-Hultqvist J."/>
            <person name="Cepicka I."/>
            <person name="Gallot-Lavallee L."/>
            <person name="Salas-Leiva D."/>
            <person name="Curtis B.A."/>
            <person name="Zahonova K."/>
            <person name="Pipaliya S."/>
            <person name="Dacks J."/>
            <person name="Roger A.J."/>
        </authorList>
    </citation>
    <scope>NUCLEOTIDE SEQUENCE</scope>
    <source>
        <strain evidence="5">Busselton2</strain>
    </source>
</reference>
<evidence type="ECO:0000256" key="2">
    <source>
        <dbReference type="ARBA" id="ARBA00022737"/>
    </source>
</evidence>
<dbReference type="Gene3D" id="1.25.40.10">
    <property type="entry name" value="Tetratricopeptide repeat domain"/>
    <property type="match status" value="2"/>
</dbReference>
<evidence type="ECO:0000256" key="3">
    <source>
        <dbReference type="ARBA" id="ARBA00023242"/>
    </source>
</evidence>
<dbReference type="SUPFAM" id="SSF48452">
    <property type="entry name" value="TPR-like"/>
    <property type="match status" value="3"/>
</dbReference>
<keyword evidence="2" id="KW-0677">Repeat</keyword>
<evidence type="ECO:0000259" key="4">
    <source>
        <dbReference type="Pfam" id="PF05843"/>
    </source>
</evidence>
<dbReference type="GO" id="GO:0000398">
    <property type="term" value="P:mRNA splicing, via spliceosome"/>
    <property type="evidence" value="ECO:0007669"/>
    <property type="project" value="InterPro"/>
</dbReference>
<name>A0AAV8A4R1_9EUKA</name>
<dbReference type="SMART" id="SM00386">
    <property type="entry name" value="HAT"/>
    <property type="match status" value="5"/>
</dbReference>
<sequence>MSHLDKVPKFLSPFPQMMNHLTSDFQSLNLIKPTYQNSRQRKDYLPKKKENTNIVLPIPQQVSETKTQFFSQIDSGAFKKYQEISQRMNRKRSQSFSTSNLNKYWTNNGLNGTSIFQSIVKKKERHKRRRRRFQITAIDLENQEEIERLRGELNETPTSRDQFKNFLADLKEILSTDLNKGLEFFENKLNTLPKKLHSKVFLEFADYAKKENMIHKARNFFRNALQLNPCSFRTWLEFAKMEEEIGELERTKQILLCGNQFCQGNDNLLIKTVKHLEKMNLIDQARELLSNQSKKNTKVIEETTNSWRISLEYALFEARNGNLNKSRQIIDDLIQKFPKSSPIFYESAKLELKHGNRKRALELSKMGIESNPRYGPLWFTLFKCEEGNISNWVKLALENISKELIWKVHYENGKWHERFGNYLLSRFEYCQAILSCQKNLRWKIWLSGARSETLSGNYQNARKLLTKALEEVPRKNRVIVLIEMARLEEYLGDLPKARYIHKKAKRESKREWKVFLESILLEMRANQIDEAIKLAEEALTIYSCTGRLWSVYIQLMSHRGLKAQLDTFRKAVKRVPKSGEVWNEGARILLHPMSPFFNLKEARRFLNFAIEFTPQFGDSFIEYIRLEMLENGGNVKAMKKLKQNCINANPNYGLLFNYVKQKIPGFPNIKQIFKLTKKIIKQELSLHSQSYQNAIMTYQNRENLSTTSVKLVQQIPEKELIEEMSFSDNRNNPEDYVTGISQFNRMFRNTHYLSQEERRKIIFGMNLIS</sequence>
<dbReference type="InterPro" id="IPR008847">
    <property type="entry name" value="Suf"/>
</dbReference>
<dbReference type="InterPro" id="IPR045075">
    <property type="entry name" value="Syf1-like"/>
</dbReference>